<dbReference type="EMBL" id="JACHLP010000003">
    <property type="protein sequence ID" value="MBB4843413.1"/>
    <property type="molecule type" value="Genomic_DNA"/>
</dbReference>
<dbReference type="PIRSF" id="PIRSF037442">
    <property type="entry name" value="UCP037442_abhydr"/>
    <property type="match status" value="1"/>
</dbReference>
<name>A0A840L9I2_9BURK</name>
<dbReference type="RefSeq" id="WP_184298639.1">
    <property type="nucleotide sequence ID" value="NZ_JACHLP010000003.1"/>
</dbReference>
<feature type="domain" description="AB hydrolase-1" evidence="1">
    <location>
        <begin position="57"/>
        <end position="254"/>
    </location>
</feature>
<evidence type="ECO:0000313" key="3">
    <source>
        <dbReference type="Proteomes" id="UP000562027"/>
    </source>
</evidence>
<dbReference type="InterPro" id="IPR017208">
    <property type="entry name" value="UCP037442_abhydr"/>
</dbReference>
<evidence type="ECO:0000259" key="1">
    <source>
        <dbReference type="Pfam" id="PF12697"/>
    </source>
</evidence>
<keyword evidence="3" id="KW-1185">Reference proteome</keyword>
<dbReference type="AlphaFoldDB" id="A0A840L9I2"/>
<dbReference type="Proteomes" id="UP000562027">
    <property type="component" value="Unassembled WGS sequence"/>
</dbReference>
<organism evidence="2 3">
    <name type="scientific">Roseateles oligotrophus</name>
    <dbReference type="NCBI Taxonomy" id="1769250"/>
    <lineage>
        <taxon>Bacteria</taxon>
        <taxon>Pseudomonadati</taxon>
        <taxon>Pseudomonadota</taxon>
        <taxon>Betaproteobacteria</taxon>
        <taxon>Burkholderiales</taxon>
        <taxon>Sphaerotilaceae</taxon>
        <taxon>Roseateles</taxon>
    </lineage>
</organism>
<comment type="caution">
    <text evidence="2">The sequence shown here is derived from an EMBL/GenBank/DDBJ whole genome shotgun (WGS) entry which is preliminary data.</text>
</comment>
<keyword evidence="2" id="KW-0378">Hydrolase</keyword>
<dbReference type="Gene3D" id="3.40.50.1820">
    <property type="entry name" value="alpha/beta hydrolase"/>
    <property type="match status" value="1"/>
</dbReference>
<sequence length="301" mass="32409">MSKSSTASPRPALSKPEPVELVCADGQRLQAHVFAARGEPQAQPVLLSPATGVKQHFYWRFADWLAGHGYEVLVFDYRGIGLSLEGKLSACKAQLLDWGRLDQVAALQYLLERSGADQALLLGHSAGGQMIGLLPKHERIARLVGVAASTGWFGGMRPAFALKARLGLGLLIPLGTRVLGYAPTSWLGLGENLPAAVARQWGQWCAAGGYATNAVRLQAAADFHAQVRTPITVLYASDDDIANTVTVQDLLRTLPAAPSVAHQIRPDEHGLRSIGHLDWFRQSHQALWPLLLSALRGEALA</sequence>
<proteinExistence type="predicted"/>
<evidence type="ECO:0000313" key="2">
    <source>
        <dbReference type="EMBL" id="MBB4843413.1"/>
    </source>
</evidence>
<dbReference type="InterPro" id="IPR029058">
    <property type="entry name" value="AB_hydrolase_fold"/>
</dbReference>
<dbReference type="GO" id="GO:0016787">
    <property type="term" value="F:hydrolase activity"/>
    <property type="evidence" value="ECO:0007669"/>
    <property type="project" value="UniProtKB-KW"/>
</dbReference>
<reference evidence="2 3" key="1">
    <citation type="submission" date="2020-08" db="EMBL/GenBank/DDBJ databases">
        <title>Functional genomics of gut bacteria from endangered species of beetles.</title>
        <authorList>
            <person name="Carlos-Shanley C."/>
        </authorList>
    </citation>
    <scope>NUCLEOTIDE SEQUENCE [LARGE SCALE GENOMIC DNA]</scope>
    <source>
        <strain evidence="2 3">S00239</strain>
    </source>
</reference>
<dbReference type="SUPFAM" id="SSF53474">
    <property type="entry name" value="alpha/beta-Hydrolases"/>
    <property type="match status" value="1"/>
</dbReference>
<accession>A0A840L9I2</accession>
<dbReference type="Pfam" id="PF12697">
    <property type="entry name" value="Abhydrolase_6"/>
    <property type="match status" value="1"/>
</dbReference>
<gene>
    <name evidence="2" type="ORF">HNP55_001932</name>
</gene>
<dbReference type="InterPro" id="IPR000073">
    <property type="entry name" value="AB_hydrolase_1"/>
</dbReference>
<protein>
    <submittedName>
        <fullName evidence="2">Putative alpha/beta hydrolase</fullName>
    </submittedName>
</protein>